<keyword evidence="3" id="KW-1185">Reference proteome</keyword>
<evidence type="ECO:0000313" key="2">
    <source>
        <dbReference type="EMBL" id="TFA99004.1"/>
    </source>
</evidence>
<dbReference type="Proteomes" id="UP001642720">
    <property type="component" value="Unassembled WGS sequence"/>
</dbReference>
<evidence type="ECO:0000313" key="3">
    <source>
        <dbReference type="Proteomes" id="UP001642720"/>
    </source>
</evidence>
<sequence length="106" mass="11647">TLAPANACKAIHSIVYLCTTYPCLLLLHECINTASRECQMPAGQRGSRPIRSFIPSQDSRRRRPSCVSFVVSPPPCSSSPLCNSDHVIHKIGTKNKRGRVKGSIRD</sequence>
<comment type="caution">
    <text evidence="2">The sequence shown here is derived from an EMBL/GenBank/DDBJ whole genome shotgun (WGS) entry which is preliminary data.</text>
</comment>
<accession>A0ABY2GUV4</accession>
<gene>
    <name evidence="2" type="ORF">CCMA1212_009256</name>
</gene>
<reference evidence="2 3" key="1">
    <citation type="submission" date="2018-01" db="EMBL/GenBank/DDBJ databases">
        <title>Genome characterization of the sugarcane-associated fungus Trichoderma ghanense CCMA-1212 and their application in lignocelulose bioconversion.</title>
        <authorList>
            <person name="Steindorff A.S."/>
            <person name="Mendes T.D."/>
            <person name="Vilela E.S.D."/>
            <person name="Rodrigues D.S."/>
            <person name="Formighieri E.F."/>
            <person name="Melo I.S."/>
            <person name="Favaro L.C.L."/>
        </authorList>
    </citation>
    <scope>NUCLEOTIDE SEQUENCE [LARGE SCALE GENOMIC DNA]</scope>
    <source>
        <strain evidence="2 3">CCMA-1212</strain>
    </source>
</reference>
<organism evidence="2 3">
    <name type="scientific">Trichoderma ghanense</name>
    <dbReference type="NCBI Taxonomy" id="65468"/>
    <lineage>
        <taxon>Eukaryota</taxon>
        <taxon>Fungi</taxon>
        <taxon>Dikarya</taxon>
        <taxon>Ascomycota</taxon>
        <taxon>Pezizomycotina</taxon>
        <taxon>Sordariomycetes</taxon>
        <taxon>Hypocreomycetidae</taxon>
        <taxon>Hypocreales</taxon>
        <taxon>Hypocreaceae</taxon>
        <taxon>Trichoderma</taxon>
    </lineage>
</organism>
<dbReference type="GeneID" id="300580794"/>
<protein>
    <submittedName>
        <fullName evidence="2">Uncharacterized protein</fullName>
    </submittedName>
</protein>
<dbReference type="RefSeq" id="XP_073555206.1">
    <property type="nucleotide sequence ID" value="XM_073706344.1"/>
</dbReference>
<dbReference type="EMBL" id="PPTA01000016">
    <property type="protein sequence ID" value="TFA99004.1"/>
    <property type="molecule type" value="Genomic_DNA"/>
</dbReference>
<feature type="non-terminal residue" evidence="2">
    <location>
        <position position="1"/>
    </location>
</feature>
<evidence type="ECO:0000256" key="1">
    <source>
        <dbReference type="SAM" id="MobiDB-lite"/>
    </source>
</evidence>
<feature type="region of interest" description="Disordered" evidence="1">
    <location>
        <begin position="40"/>
        <end position="61"/>
    </location>
</feature>
<proteinExistence type="predicted"/>
<name>A0ABY2GUV4_9HYPO</name>